<comment type="subcellular location">
    <subcellularLocation>
        <location evidence="1">Membrane</location>
        <topology evidence="1">Multi-pass membrane protein</topology>
    </subcellularLocation>
</comment>
<evidence type="ECO:0000256" key="4">
    <source>
        <dbReference type="ARBA" id="ARBA00023136"/>
    </source>
</evidence>
<keyword evidence="7" id="KW-1185">Reference proteome</keyword>
<dbReference type="STRING" id="1121877.FEAC_25820"/>
<dbReference type="eggNOG" id="ENOG5032N3N">
    <property type="taxonomic scope" value="Bacteria"/>
</dbReference>
<keyword evidence="4 5" id="KW-0472">Membrane</keyword>
<feature type="transmembrane region" description="Helical" evidence="5">
    <location>
        <begin position="269"/>
        <end position="288"/>
    </location>
</feature>
<dbReference type="Gene3D" id="1.20.1530.20">
    <property type="match status" value="1"/>
</dbReference>
<keyword evidence="3 5" id="KW-1133">Transmembrane helix</keyword>
<keyword evidence="2 5" id="KW-0812">Transmembrane</keyword>
<dbReference type="GO" id="GO:0016020">
    <property type="term" value="C:membrane"/>
    <property type="evidence" value="ECO:0007669"/>
    <property type="project" value="UniProtKB-SubCell"/>
</dbReference>
<sequence>MERWTLYLVLLVGAIALWLPAPGRALDRGDYVYITLAVLVFTAGLTVDLASFAAVRRGRWRMLAVLAASSVLLPLLAWGLSQLVSGQLRDAMLAVGVAPSEVASLALVGFGAGDVVTAAALVLASTLITIAMAGPLLTLFAHASHLDTTGLAGTLVLVVAIPLLLGVGVGTRLAPTGITRAIAAIVGNLALLMLIWEVASQVVPEAAYLIGTLLLILFVIGCMLIGAALSFGTSRSVRIGIVMPVAIRDFAIAAGIATAAFGASTTGLLGIYGLLVLVFGTLAARILSSRLSPG</sequence>
<dbReference type="InterPro" id="IPR002657">
    <property type="entry name" value="BilAc:Na_symport/Acr3"/>
</dbReference>
<evidence type="ECO:0000256" key="1">
    <source>
        <dbReference type="ARBA" id="ARBA00004141"/>
    </source>
</evidence>
<reference evidence="6 7" key="1">
    <citation type="submission" date="2015-01" db="EMBL/GenBank/DDBJ databases">
        <title>Draft genome of the acidophilic iron oxidizer Ferrimicrobium acidiphilum strain T23.</title>
        <authorList>
            <person name="Poehlein A."/>
            <person name="Eisen S."/>
            <person name="Schloemann M."/>
            <person name="Johnson B.D."/>
            <person name="Daniel R."/>
            <person name="Muehling M."/>
        </authorList>
    </citation>
    <scope>NUCLEOTIDE SEQUENCE [LARGE SCALE GENOMIC DNA]</scope>
    <source>
        <strain evidence="6 7">T23</strain>
    </source>
</reference>
<dbReference type="RefSeq" id="WP_035390912.1">
    <property type="nucleotide sequence ID" value="NZ_JXUW01000032.1"/>
</dbReference>
<feature type="transmembrane region" description="Helical" evidence="5">
    <location>
        <begin position="119"/>
        <end position="143"/>
    </location>
</feature>
<evidence type="ECO:0000256" key="5">
    <source>
        <dbReference type="SAM" id="Phobius"/>
    </source>
</evidence>
<protein>
    <submittedName>
        <fullName evidence="6">Sodium bile acid symporter family protein</fullName>
    </submittedName>
</protein>
<feature type="transmembrane region" description="Helical" evidence="5">
    <location>
        <begin position="181"/>
        <end position="200"/>
    </location>
</feature>
<dbReference type="InterPro" id="IPR038770">
    <property type="entry name" value="Na+/solute_symporter_sf"/>
</dbReference>
<feature type="transmembrane region" description="Helical" evidence="5">
    <location>
        <begin position="35"/>
        <end position="55"/>
    </location>
</feature>
<gene>
    <name evidence="6" type="ORF">FEAC_25820</name>
</gene>
<feature type="transmembrane region" description="Helical" evidence="5">
    <location>
        <begin position="62"/>
        <end position="80"/>
    </location>
</feature>
<name>A0A0D8FTU8_9ACTN</name>
<evidence type="ECO:0000313" key="6">
    <source>
        <dbReference type="EMBL" id="KJE75682.1"/>
    </source>
</evidence>
<evidence type="ECO:0000313" key="7">
    <source>
        <dbReference type="Proteomes" id="UP000032336"/>
    </source>
</evidence>
<organism evidence="6 7">
    <name type="scientific">Ferrimicrobium acidiphilum DSM 19497</name>
    <dbReference type="NCBI Taxonomy" id="1121877"/>
    <lineage>
        <taxon>Bacteria</taxon>
        <taxon>Bacillati</taxon>
        <taxon>Actinomycetota</taxon>
        <taxon>Acidimicrobiia</taxon>
        <taxon>Acidimicrobiales</taxon>
        <taxon>Acidimicrobiaceae</taxon>
        <taxon>Ferrimicrobium</taxon>
    </lineage>
</organism>
<evidence type="ECO:0000256" key="3">
    <source>
        <dbReference type="ARBA" id="ARBA00022989"/>
    </source>
</evidence>
<feature type="transmembrane region" description="Helical" evidence="5">
    <location>
        <begin position="92"/>
        <end position="112"/>
    </location>
</feature>
<accession>A0A0D8FTU8</accession>
<feature type="transmembrane region" description="Helical" evidence="5">
    <location>
        <begin position="149"/>
        <end position="169"/>
    </location>
</feature>
<dbReference type="EMBL" id="JXUW01000032">
    <property type="protein sequence ID" value="KJE75682.1"/>
    <property type="molecule type" value="Genomic_DNA"/>
</dbReference>
<dbReference type="GeneID" id="78373599"/>
<feature type="transmembrane region" description="Helical" evidence="5">
    <location>
        <begin position="206"/>
        <end position="229"/>
    </location>
</feature>
<proteinExistence type="predicted"/>
<dbReference type="Pfam" id="PF01758">
    <property type="entry name" value="SBF"/>
    <property type="match status" value="1"/>
</dbReference>
<comment type="caution">
    <text evidence="6">The sequence shown here is derived from an EMBL/GenBank/DDBJ whole genome shotgun (WGS) entry which is preliminary data.</text>
</comment>
<dbReference type="Proteomes" id="UP000032336">
    <property type="component" value="Unassembled WGS sequence"/>
</dbReference>
<dbReference type="AlphaFoldDB" id="A0A0D8FTU8"/>
<evidence type="ECO:0000256" key="2">
    <source>
        <dbReference type="ARBA" id="ARBA00022692"/>
    </source>
</evidence>
<feature type="transmembrane region" description="Helical" evidence="5">
    <location>
        <begin position="241"/>
        <end position="263"/>
    </location>
</feature>